<comment type="caution">
    <text evidence="1">The sequence shown here is derived from an EMBL/GenBank/DDBJ whole genome shotgun (WGS) entry which is preliminary data.</text>
</comment>
<accession>A0A0F9MR00</accession>
<name>A0A0F9MR00_9ZZZZ</name>
<dbReference type="SUPFAM" id="SSF50939">
    <property type="entry name" value="Sialidases"/>
    <property type="match status" value="1"/>
</dbReference>
<sequence>MFKILGYNIVKKKWRKYLSFPDIIQSKYNKNRFFLVYRSGESHHPLNSFIHFLVSENKCQTWKEVHNFYLSLKKDGKVWNCPRLSYFPDGSLNIICDTKSSLTEKIADFNVFILKSNNKGNSFSITDSGIRGMVPDKVIPFKDKLFCANHIHDKRYNLLTQLVNISKDEGKTWHDCSILARDKKHLFCEASLINYKDNFLLAYIRDNRLGHQLICKYISFDGLNWESHGVLPVFGHRPTVILDGNRVFVAHRDTKNITLAITTATLTKKGREKNIETIDIDQELTDNKYHYGYTGMTKIDKNLYYVTYYITKENSHPFIKGCFLEWK</sequence>
<dbReference type="AlphaFoldDB" id="A0A0F9MR00"/>
<dbReference type="CDD" id="cd15482">
    <property type="entry name" value="Sialidase_non-viral"/>
    <property type="match status" value="1"/>
</dbReference>
<dbReference type="Gene3D" id="2.120.10.10">
    <property type="match status" value="1"/>
</dbReference>
<dbReference type="InterPro" id="IPR036278">
    <property type="entry name" value="Sialidase_sf"/>
</dbReference>
<evidence type="ECO:0008006" key="2">
    <source>
        <dbReference type="Google" id="ProtNLM"/>
    </source>
</evidence>
<protein>
    <recommendedName>
        <fullName evidence="2">Sialidase domain-containing protein</fullName>
    </recommendedName>
</protein>
<reference evidence="1" key="1">
    <citation type="journal article" date="2015" name="Nature">
        <title>Complex archaea that bridge the gap between prokaryotes and eukaryotes.</title>
        <authorList>
            <person name="Spang A."/>
            <person name="Saw J.H."/>
            <person name="Jorgensen S.L."/>
            <person name="Zaremba-Niedzwiedzka K."/>
            <person name="Martijn J."/>
            <person name="Lind A.E."/>
            <person name="van Eijk R."/>
            <person name="Schleper C."/>
            <person name="Guy L."/>
            <person name="Ettema T.J."/>
        </authorList>
    </citation>
    <scope>NUCLEOTIDE SEQUENCE</scope>
</reference>
<proteinExistence type="predicted"/>
<evidence type="ECO:0000313" key="1">
    <source>
        <dbReference type="EMBL" id="KKM71637.1"/>
    </source>
</evidence>
<organism evidence="1">
    <name type="scientific">marine sediment metagenome</name>
    <dbReference type="NCBI Taxonomy" id="412755"/>
    <lineage>
        <taxon>unclassified sequences</taxon>
        <taxon>metagenomes</taxon>
        <taxon>ecological metagenomes</taxon>
    </lineage>
</organism>
<gene>
    <name evidence="1" type="ORF">LCGC14_1428570</name>
</gene>
<dbReference type="EMBL" id="LAZR01009599">
    <property type="protein sequence ID" value="KKM71637.1"/>
    <property type="molecule type" value="Genomic_DNA"/>
</dbReference>